<feature type="compositionally biased region" description="Acidic residues" evidence="1">
    <location>
        <begin position="93"/>
        <end position="103"/>
    </location>
</feature>
<sequence>MDLVFACNRLAKDELTYELVIRGFEDVGTVEIKRVDRTNPTEHTKRKERSQLLSKALTLLPKPKIRVRTLHTQELSIIDASLLNIRVDSDDDLSCDGSDEEVEGAIGNSTPKPAG</sequence>
<protein>
    <submittedName>
        <fullName evidence="2">Uncharacterized protein</fullName>
    </submittedName>
</protein>
<dbReference type="EMBL" id="JABFTP020000083">
    <property type="protein sequence ID" value="KAL3274937.1"/>
    <property type="molecule type" value="Genomic_DNA"/>
</dbReference>
<gene>
    <name evidence="2" type="ORF">HHI36_019715</name>
</gene>
<dbReference type="Proteomes" id="UP001516400">
    <property type="component" value="Unassembled WGS sequence"/>
</dbReference>
<reference evidence="2 3" key="1">
    <citation type="journal article" date="2021" name="BMC Biol.">
        <title>Horizontally acquired antibacterial genes associated with adaptive radiation of ladybird beetles.</title>
        <authorList>
            <person name="Li H.S."/>
            <person name="Tang X.F."/>
            <person name="Huang Y.H."/>
            <person name="Xu Z.Y."/>
            <person name="Chen M.L."/>
            <person name="Du X.Y."/>
            <person name="Qiu B.Y."/>
            <person name="Chen P.T."/>
            <person name="Zhang W."/>
            <person name="Slipinski A."/>
            <person name="Escalona H.E."/>
            <person name="Waterhouse R.M."/>
            <person name="Zwick A."/>
            <person name="Pang H."/>
        </authorList>
    </citation>
    <scope>NUCLEOTIDE SEQUENCE [LARGE SCALE GENOMIC DNA]</scope>
    <source>
        <strain evidence="2">SYSU2018</strain>
    </source>
</reference>
<evidence type="ECO:0000313" key="3">
    <source>
        <dbReference type="Proteomes" id="UP001516400"/>
    </source>
</evidence>
<feature type="region of interest" description="Disordered" evidence="1">
    <location>
        <begin position="93"/>
        <end position="115"/>
    </location>
</feature>
<name>A0ABD2N8J5_9CUCU</name>
<proteinExistence type="predicted"/>
<dbReference type="AlphaFoldDB" id="A0ABD2N8J5"/>
<comment type="caution">
    <text evidence="2">The sequence shown here is derived from an EMBL/GenBank/DDBJ whole genome shotgun (WGS) entry which is preliminary data.</text>
</comment>
<accession>A0ABD2N8J5</accession>
<organism evidence="2 3">
    <name type="scientific">Cryptolaemus montrouzieri</name>
    <dbReference type="NCBI Taxonomy" id="559131"/>
    <lineage>
        <taxon>Eukaryota</taxon>
        <taxon>Metazoa</taxon>
        <taxon>Ecdysozoa</taxon>
        <taxon>Arthropoda</taxon>
        <taxon>Hexapoda</taxon>
        <taxon>Insecta</taxon>
        <taxon>Pterygota</taxon>
        <taxon>Neoptera</taxon>
        <taxon>Endopterygota</taxon>
        <taxon>Coleoptera</taxon>
        <taxon>Polyphaga</taxon>
        <taxon>Cucujiformia</taxon>
        <taxon>Coccinelloidea</taxon>
        <taxon>Coccinellidae</taxon>
        <taxon>Scymninae</taxon>
        <taxon>Scymnini</taxon>
        <taxon>Cryptolaemus</taxon>
    </lineage>
</organism>
<keyword evidence="3" id="KW-1185">Reference proteome</keyword>
<evidence type="ECO:0000313" key="2">
    <source>
        <dbReference type="EMBL" id="KAL3274937.1"/>
    </source>
</evidence>
<evidence type="ECO:0000256" key="1">
    <source>
        <dbReference type="SAM" id="MobiDB-lite"/>
    </source>
</evidence>